<dbReference type="VEuPathDB" id="FungiDB:ASPSYDRAFT_275561"/>
<name>A0A1L9TX25_9EURO</name>
<dbReference type="RefSeq" id="XP_040707724.1">
    <property type="nucleotide sequence ID" value="XM_040844410.1"/>
</dbReference>
<sequence>MQQPADMQERVGDQHKGRQSMNEGAVGRSARELGASKHAANESAEPGFLGSMVVPTPGGISRWDAIYSGRQSGAGGSKFWNFDLKRQRVSRCGASGYTLETMEL</sequence>
<feature type="region of interest" description="Disordered" evidence="1">
    <location>
        <begin position="1"/>
        <end position="50"/>
    </location>
</feature>
<evidence type="ECO:0000256" key="1">
    <source>
        <dbReference type="SAM" id="MobiDB-lite"/>
    </source>
</evidence>
<evidence type="ECO:0000313" key="3">
    <source>
        <dbReference type="Proteomes" id="UP000184356"/>
    </source>
</evidence>
<dbReference type="AlphaFoldDB" id="A0A1L9TX25"/>
<protein>
    <submittedName>
        <fullName evidence="2">Uncharacterized protein</fullName>
    </submittedName>
</protein>
<accession>A0A1L9TX25</accession>
<dbReference type="EMBL" id="KV878582">
    <property type="protein sequence ID" value="OJJ63918.1"/>
    <property type="molecule type" value="Genomic_DNA"/>
</dbReference>
<dbReference type="GeneID" id="63760483"/>
<proteinExistence type="predicted"/>
<organism evidence="2 3">
    <name type="scientific">Aspergillus sydowii CBS 593.65</name>
    <dbReference type="NCBI Taxonomy" id="1036612"/>
    <lineage>
        <taxon>Eukaryota</taxon>
        <taxon>Fungi</taxon>
        <taxon>Dikarya</taxon>
        <taxon>Ascomycota</taxon>
        <taxon>Pezizomycotina</taxon>
        <taxon>Eurotiomycetes</taxon>
        <taxon>Eurotiomycetidae</taxon>
        <taxon>Eurotiales</taxon>
        <taxon>Aspergillaceae</taxon>
        <taxon>Aspergillus</taxon>
        <taxon>Aspergillus subgen. Nidulantes</taxon>
    </lineage>
</organism>
<reference evidence="3" key="1">
    <citation type="journal article" date="2017" name="Genome Biol.">
        <title>Comparative genomics reveals high biological diversity and specific adaptations in the industrially and medically important fungal genus Aspergillus.</title>
        <authorList>
            <person name="de Vries R.P."/>
            <person name="Riley R."/>
            <person name="Wiebenga A."/>
            <person name="Aguilar-Osorio G."/>
            <person name="Amillis S."/>
            <person name="Uchima C.A."/>
            <person name="Anderluh G."/>
            <person name="Asadollahi M."/>
            <person name="Askin M."/>
            <person name="Barry K."/>
            <person name="Battaglia E."/>
            <person name="Bayram O."/>
            <person name="Benocci T."/>
            <person name="Braus-Stromeyer S.A."/>
            <person name="Caldana C."/>
            <person name="Canovas D."/>
            <person name="Cerqueira G.C."/>
            <person name="Chen F."/>
            <person name="Chen W."/>
            <person name="Choi C."/>
            <person name="Clum A."/>
            <person name="Dos Santos R.A."/>
            <person name="Damasio A.R."/>
            <person name="Diallinas G."/>
            <person name="Emri T."/>
            <person name="Fekete E."/>
            <person name="Flipphi M."/>
            <person name="Freyberg S."/>
            <person name="Gallo A."/>
            <person name="Gournas C."/>
            <person name="Habgood R."/>
            <person name="Hainaut M."/>
            <person name="Harispe M.L."/>
            <person name="Henrissat B."/>
            <person name="Hilden K.S."/>
            <person name="Hope R."/>
            <person name="Hossain A."/>
            <person name="Karabika E."/>
            <person name="Karaffa L."/>
            <person name="Karanyi Z."/>
            <person name="Krasevec N."/>
            <person name="Kuo A."/>
            <person name="Kusch H."/>
            <person name="LaButti K."/>
            <person name="Lagendijk E.L."/>
            <person name="Lapidus A."/>
            <person name="Levasseur A."/>
            <person name="Lindquist E."/>
            <person name="Lipzen A."/>
            <person name="Logrieco A.F."/>
            <person name="MacCabe A."/>
            <person name="Maekelae M.R."/>
            <person name="Malavazi I."/>
            <person name="Melin P."/>
            <person name="Meyer V."/>
            <person name="Mielnichuk N."/>
            <person name="Miskei M."/>
            <person name="Molnar A.P."/>
            <person name="Mule G."/>
            <person name="Ngan C.Y."/>
            <person name="Orejas M."/>
            <person name="Orosz E."/>
            <person name="Ouedraogo J.P."/>
            <person name="Overkamp K.M."/>
            <person name="Park H.-S."/>
            <person name="Perrone G."/>
            <person name="Piumi F."/>
            <person name="Punt P.J."/>
            <person name="Ram A.F."/>
            <person name="Ramon A."/>
            <person name="Rauscher S."/>
            <person name="Record E."/>
            <person name="Riano-Pachon D.M."/>
            <person name="Robert V."/>
            <person name="Roehrig J."/>
            <person name="Ruller R."/>
            <person name="Salamov A."/>
            <person name="Salih N.S."/>
            <person name="Samson R.A."/>
            <person name="Sandor E."/>
            <person name="Sanguinetti M."/>
            <person name="Schuetze T."/>
            <person name="Sepcic K."/>
            <person name="Shelest E."/>
            <person name="Sherlock G."/>
            <person name="Sophianopoulou V."/>
            <person name="Squina F.M."/>
            <person name="Sun H."/>
            <person name="Susca A."/>
            <person name="Todd R.B."/>
            <person name="Tsang A."/>
            <person name="Unkles S.E."/>
            <person name="van de Wiele N."/>
            <person name="van Rossen-Uffink D."/>
            <person name="Oliveira J.V."/>
            <person name="Vesth T.C."/>
            <person name="Visser J."/>
            <person name="Yu J.-H."/>
            <person name="Zhou M."/>
            <person name="Andersen M.R."/>
            <person name="Archer D.B."/>
            <person name="Baker S.E."/>
            <person name="Benoit I."/>
            <person name="Brakhage A.A."/>
            <person name="Braus G.H."/>
            <person name="Fischer R."/>
            <person name="Frisvad J.C."/>
            <person name="Goldman G.H."/>
            <person name="Houbraken J."/>
            <person name="Oakley B."/>
            <person name="Pocsi I."/>
            <person name="Scazzocchio C."/>
            <person name="Seiboth B."/>
            <person name="vanKuyk P.A."/>
            <person name="Wortman J."/>
            <person name="Dyer P.S."/>
            <person name="Grigoriev I.V."/>
        </authorList>
    </citation>
    <scope>NUCLEOTIDE SEQUENCE [LARGE SCALE GENOMIC DNA]</scope>
    <source>
        <strain evidence="3">CBS 593.65</strain>
    </source>
</reference>
<dbReference type="Proteomes" id="UP000184356">
    <property type="component" value="Unassembled WGS sequence"/>
</dbReference>
<evidence type="ECO:0000313" key="2">
    <source>
        <dbReference type="EMBL" id="OJJ63918.1"/>
    </source>
</evidence>
<feature type="compositionally biased region" description="Basic and acidic residues" evidence="1">
    <location>
        <begin position="7"/>
        <end position="16"/>
    </location>
</feature>
<keyword evidence="3" id="KW-1185">Reference proteome</keyword>
<gene>
    <name evidence="2" type="ORF">ASPSYDRAFT_275561</name>
</gene>